<evidence type="ECO:0000259" key="9">
    <source>
        <dbReference type="PROSITE" id="PS50928"/>
    </source>
</evidence>
<comment type="similarity">
    <text evidence="7">Belongs to the binding-protein-dependent transport system permease family.</text>
</comment>
<keyword evidence="2 7" id="KW-0813">Transport</keyword>
<dbReference type="GO" id="GO:0005886">
    <property type="term" value="C:plasma membrane"/>
    <property type="evidence" value="ECO:0007669"/>
    <property type="project" value="UniProtKB-SubCell"/>
</dbReference>
<evidence type="ECO:0000256" key="4">
    <source>
        <dbReference type="ARBA" id="ARBA00022692"/>
    </source>
</evidence>
<protein>
    <submittedName>
        <fullName evidence="10">NitT/TauT family transport system permease protein/taurine transport system permease protein</fullName>
    </submittedName>
</protein>
<dbReference type="PROSITE" id="PS50928">
    <property type="entry name" value="ABC_TM1"/>
    <property type="match status" value="1"/>
</dbReference>
<evidence type="ECO:0000256" key="7">
    <source>
        <dbReference type="RuleBase" id="RU363032"/>
    </source>
</evidence>
<dbReference type="PANTHER" id="PTHR30151">
    <property type="entry name" value="ALKANE SULFONATE ABC TRANSPORTER-RELATED, MEMBRANE SUBUNIT"/>
    <property type="match status" value="1"/>
</dbReference>
<feature type="transmembrane region" description="Helical" evidence="7">
    <location>
        <begin position="123"/>
        <end position="143"/>
    </location>
</feature>
<evidence type="ECO:0000313" key="10">
    <source>
        <dbReference type="EMBL" id="SHK26217.1"/>
    </source>
</evidence>
<keyword evidence="5 7" id="KW-1133">Transmembrane helix</keyword>
<comment type="subcellular location">
    <subcellularLocation>
        <location evidence="1 7">Cell membrane</location>
        <topology evidence="1 7">Multi-pass membrane protein</topology>
    </subcellularLocation>
</comment>
<evidence type="ECO:0000256" key="8">
    <source>
        <dbReference type="SAM" id="MobiDB-lite"/>
    </source>
</evidence>
<dbReference type="Gene3D" id="1.10.3720.10">
    <property type="entry name" value="MetI-like"/>
    <property type="match status" value="1"/>
</dbReference>
<gene>
    <name evidence="10" type="ORF">SAMN05421803_116109</name>
</gene>
<dbReference type="OrthoDB" id="9796361at2"/>
<accession>A0A1M6R1I6</accession>
<feature type="transmembrane region" description="Helical" evidence="7">
    <location>
        <begin position="34"/>
        <end position="54"/>
    </location>
</feature>
<dbReference type="PANTHER" id="PTHR30151:SF16">
    <property type="entry name" value="ABC TRANSPORTER PERMEASE PROTEIN"/>
    <property type="match status" value="1"/>
</dbReference>
<feature type="transmembrane region" description="Helical" evidence="7">
    <location>
        <begin position="246"/>
        <end position="266"/>
    </location>
</feature>
<evidence type="ECO:0000256" key="3">
    <source>
        <dbReference type="ARBA" id="ARBA00022475"/>
    </source>
</evidence>
<reference evidence="10 11" key="1">
    <citation type="submission" date="2016-11" db="EMBL/GenBank/DDBJ databases">
        <authorList>
            <person name="Jaros S."/>
            <person name="Januszkiewicz K."/>
            <person name="Wedrychowicz H."/>
        </authorList>
    </citation>
    <scope>NUCLEOTIDE SEQUENCE [LARGE SCALE GENOMIC DNA]</scope>
    <source>
        <strain evidence="10 11">CGMCC 4.5723</strain>
    </source>
</reference>
<feature type="compositionally biased region" description="Low complexity" evidence="8">
    <location>
        <begin position="1"/>
        <end position="22"/>
    </location>
</feature>
<keyword evidence="11" id="KW-1185">Reference proteome</keyword>
<dbReference type="InterPro" id="IPR000515">
    <property type="entry name" value="MetI-like"/>
</dbReference>
<feature type="transmembrane region" description="Helical" evidence="7">
    <location>
        <begin position="149"/>
        <end position="170"/>
    </location>
</feature>
<evidence type="ECO:0000256" key="1">
    <source>
        <dbReference type="ARBA" id="ARBA00004651"/>
    </source>
</evidence>
<proteinExistence type="inferred from homology"/>
<evidence type="ECO:0000256" key="5">
    <source>
        <dbReference type="ARBA" id="ARBA00022989"/>
    </source>
</evidence>
<dbReference type="CDD" id="cd06261">
    <property type="entry name" value="TM_PBP2"/>
    <property type="match status" value="1"/>
</dbReference>
<evidence type="ECO:0000256" key="6">
    <source>
        <dbReference type="ARBA" id="ARBA00023136"/>
    </source>
</evidence>
<dbReference type="Pfam" id="PF00528">
    <property type="entry name" value="BPD_transp_1"/>
    <property type="match status" value="1"/>
</dbReference>
<organism evidence="10 11">
    <name type="scientific">Nocardiopsis flavescens</name>
    <dbReference type="NCBI Taxonomy" id="758803"/>
    <lineage>
        <taxon>Bacteria</taxon>
        <taxon>Bacillati</taxon>
        <taxon>Actinomycetota</taxon>
        <taxon>Actinomycetes</taxon>
        <taxon>Streptosporangiales</taxon>
        <taxon>Nocardiopsidaceae</taxon>
        <taxon>Nocardiopsis</taxon>
    </lineage>
</organism>
<evidence type="ECO:0000313" key="11">
    <source>
        <dbReference type="Proteomes" id="UP000184452"/>
    </source>
</evidence>
<sequence length="284" mass="30006">MSDLPARGGNAPAVPRPGAAVPRRGRTGSWAVDLAWFVTPLAVLVALWAGAVAATGVPTRVFPQVTDVALALWEMAVSGELALHLGASLYRVLVGSVIAVATALPFGIALGASRALSAFFSPLLRFSVALAGIAWIPIATLWLGYGDGAVIFIVWNAMFFALAYNTMLGVRRIPTSLLRSARSLGAGPWRLFWEVLLPGAMPSVISGLRIGLGYGWRGLVAAEIIATHAGLGYALFLAQTSFSTDVIIAAMVIIGVLWLCTDRLLLAPLERRTVRRWGMTSGEG</sequence>
<keyword evidence="4 7" id="KW-0812">Transmembrane</keyword>
<evidence type="ECO:0000256" key="2">
    <source>
        <dbReference type="ARBA" id="ARBA00022448"/>
    </source>
</evidence>
<feature type="region of interest" description="Disordered" evidence="8">
    <location>
        <begin position="1"/>
        <end position="24"/>
    </location>
</feature>
<dbReference type="AlphaFoldDB" id="A0A1M6R1I6"/>
<keyword evidence="3" id="KW-1003">Cell membrane</keyword>
<keyword evidence="6 7" id="KW-0472">Membrane</keyword>
<dbReference type="GO" id="GO:0055085">
    <property type="term" value="P:transmembrane transport"/>
    <property type="evidence" value="ECO:0007669"/>
    <property type="project" value="InterPro"/>
</dbReference>
<dbReference type="Proteomes" id="UP000184452">
    <property type="component" value="Unassembled WGS sequence"/>
</dbReference>
<name>A0A1M6R1I6_9ACTN</name>
<feature type="domain" description="ABC transmembrane type-1" evidence="9">
    <location>
        <begin position="85"/>
        <end position="265"/>
    </location>
</feature>
<dbReference type="SUPFAM" id="SSF161098">
    <property type="entry name" value="MetI-like"/>
    <property type="match status" value="1"/>
</dbReference>
<dbReference type="RefSeq" id="WP_073381500.1">
    <property type="nucleotide sequence ID" value="NZ_FQZK01000016.1"/>
</dbReference>
<feature type="transmembrane region" description="Helical" evidence="7">
    <location>
        <begin position="89"/>
        <end position="111"/>
    </location>
</feature>
<dbReference type="EMBL" id="FQZK01000016">
    <property type="protein sequence ID" value="SHK26217.1"/>
    <property type="molecule type" value="Genomic_DNA"/>
</dbReference>
<dbReference type="STRING" id="758803.SAMN05421803_116109"/>
<dbReference type="InterPro" id="IPR035906">
    <property type="entry name" value="MetI-like_sf"/>
</dbReference>